<reference evidence="1" key="2">
    <citation type="journal article" date="2023" name="Int. J. Mol. Sci.">
        <title>De Novo Assembly and Annotation of 11 Diverse Shrub Willow (Salix) Genomes Reveals Novel Gene Organization in Sex-Linked Regions.</title>
        <authorList>
            <person name="Hyden B."/>
            <person name="Feng K."/>
            <person name="Yates T.B."/>
            <person name="Jawdy S."/>
            <person name="Cereghino C."/>
            <person name="Smart L.B."/>
            <person name="Muchero W."/>
        </authorList>
    </citation>
    <scope>NUCLEOTIDE SEQUENCE</scope>
    <source>
        <tissue evidence="1">Shoot tip</tissue>
    </source>
</reference>
<keyword evidence="2" id="KW-1185">Reference proteome</keyword>
<name>A0A9Q0PC95_SALPP</name>
<evidence type="ECO:0000313" key="1">
    <source>
        <dbReference type="EMBL" id="KAJ6685585.1"/>
    </source>
</evidence>
<protein>
    <submittedName>
        <fullName evidence="1">Uncharacterized protein</fullName>
    </submittedName>
</protein>
<gene>
    <name evidence="1" type="ORF">OIU79_015581</name>
</gene>
<reference evidence="1" key="1">
    <citation type="submission" date="2022-11" db="EMBL/GenBank/DDBJ databases">
        <authorList>
            <person name="Hyden B.L."/>
            <person name="Feng K."/>
            <person name="Yates T."/>
            <person name="Jawdy S."/>
            <person name="Smart L.B."/>
            <person name="Muchero W."/>
        </authorList>
    </citation>
    <scope>NUCLEOTIDE SEQUENCE</scope>
    <source>
        <tissue evidence="1">Shoot tip</tissue>
    </source>
</reference>
<dbReference type="Proteomes" id="UP001151532">
    <property type="component" value="Chromosome 2"/>
</dbReference>
<dbReference type="EMBL" id="JAPFFK010000019">
    <property type="protein sequence ID" value="KAJ6685585.1"/>
    <property type="molecule type" value="Genomic_DNA"/>
</dbReference>
<organism evidence="1 2">
    <name type="scientific">Salix purpurea</name>
    <name type="common">Purple osier willow</name>
    <dbReference type="NCBI Taxonomy" id="77065"/>
    <lineage>
        <taxon>Eukaryota</taxon>
        <taxon>Viridiplantae</taxon>
        <taxon>Streptophyta</taxon>
        <taxon>Embryophyta</taxon>
        <taxon>Tracheophyta</taxon>
        <taxon>Spermatophyta</taxon>
        <taxon>Magnoliopsida</taxon>
        <taxon>eudicotyledons</taxon>
        <taxon>Gunneridae</taxon>
        <taxon>Pentapetalae</taxon>
        <taxon>rosids</taxon>
        <taxon>fabids</taxon>
        <taxon>Malpighiales</taxon>
        <taxon>Salicaceae</taxon>
        <taxon>Saliceae</taxon>
        <taxon>Salix</taxon>
    </lineage>
</organism>
<comment type="caution">
    <text evidence="1">The sequence shown here is derived from an EMBL/GenBank/DDBJ whole genome shotgun (WGS) entry which is preliminary data.</text>
</comment>
<evidence type="ECO:0000313" key="2">
    <source>
        <dbReference type="Proteomes" id="UP001151532"/>
    </source>
</evidence>
<proteinExistence type="predicted"/>
<sequence>MFNLFSYALFGVGKDAGTAKGQLQMRESPQSSMWGIFSSNENGFVDRWMHLAINQSLIMELGMRMVFEPDKTPSCCRATGMTSNLEFGGGDGNPSENVIPQSLLARTITKEQGSVSKP</sequence>
<dbReference type="AlphaFoldDB" id="A0A9Q0PC95"/>
<accession>A0A9Q0PC95</accession>